<evidence type="ECO:0000256" key="1">
    <source>
        <dbReference type="ARBA" id="ARBA00004651"/>
    </source>
</evidence>
<evidence type="ECO:0000256" key="6">
    <source>
        <dbReference type="ARBA" id="ARBA00022989"/>
    </source>
</evidence>
<keyword evidence="7 11" id="KW-0297">G-protein coupled receptor</keyword>
<dbReference type="PANTHER" id="PTHR24062">
    <property type="entry name" value="VOMERONASAL TYPE-1 RECEPTOR"/>
    <property type="match status" value="1"/>
</dbReference>
<evidence type="ECO:0000256" key="8">
    <source>
        <dbReference type="ARBA" id="ARBA00023136"/>
    </source>
</evidence>
<dbReference type="GeneID" id="101401697"/>
<feature type="transmembrane region" description="Helical" evidence="11">
    <location>
        <begin position="180"/>
        <end position="208"/>
    </location>
</feature>
<evidence type="ECO:0000256" key="3">
    <source>
        <dbReference type="ARBA" id="ARBA00022475"/>
    </source>
</evidence>
<comment type="similarity">
    <text evidence="2 11">Belongs to the G-protein coupled receptor 1 family.</text>
</comment>
<feature type="transmembrane region" description="Helical" evidence="11">
    <location>
        <begin position="131"/>
        <end position="150"/>
    </location>
</feature>
<keyword evidence="3 11" id="KW-1003">Cell membrane</keyword>
<accession>A0ABM0I318</accession>
<keyword evidence="13" id="KW-1185">Reference proteome</keyword>
<evidence type="ECO:0000313" key="13">
    <source>
        <dbReference type="Proteomes" id="UP000694910"/>
    </source>
</evidence>
<dbReference type="InterPro" id="IPR017452">
    <property type="entry name" value="GPCR_Rhodpsn_7TM"/>
</dbReference>
<dbReference type="Proteomes" id="UP000694910">
    <property type="component" value="Unplaced"/>
</dbReference>
<dbReference type="Pfam" id="PF03402">
    <property type="entry name" value="V1R"/>
    <property type="match status" value="1"/>
</dbReference>
<feature type="transmembrane region" description="Helical" evidence="11">
    <location>
        <begin position="266"/>
        <end position="287"/>
    </location>
</feature>
<evidence type="ECO:0000256" key="2">
    <source>
        <dbReference type="ARBA" id="ARBA00010663"/>
    </source>
</evidence>
<evidence type="ECO:0000256" key="9">
    <source>
        <dbReference type="ARBA" id="ARBA00023170"/>
    </source>
</evidence>
<dbReference type="SUPFAM" id="SSF81321">
    <property type="entry name" value="Family A G protein-coupled receptor-like"/>
    <property type="match status" value="1"/>
</dbReference>
<evidence type="ECO:0000256" key="5">
    <source>
        <dbReference type="ARBA" id="ARBA00022692"/>
    </source>
</evidence>
<evidence type="ECO:0000256" key="4">
    <source>
        <dbReference type="ARBA" id="ARBA00022507"/>
    </source>
</evidence>
<evidence type="ECO:0000259" key="12">
    <source>
        <dbReference type="PROSITE" id="PS50262"/>
    </source>
</evidence>
<dbReference type="InterPro" id="IPR004072">
    <property type="entry name" value="Vmron_rcpt_1"/>
</dbReference>
<feature type="transmembrane region" description="Helical" evidence="11">
    <location>
        <begin position="237"/>
        <end position="260"/>
    </location>
</feature>
<dbReference type="RefSeq" id="XP_004439222.1">
    <property type="nucleotide sequence ID" value="XM_004439165.1"/>
</dbReference>
<keyword evidence="9 11" id="KW-0675">Receptor</keyword>
<proteinExistence type="inferred from homology"/>
<protein>
    <recommendedName>
        <fullName evidence="11">Vomeronasal type-1 receptor</fullName>
    </recommendedName>
</protein>
<evidence type="ECO:0000256" key="10">
    <source>
        <dbReference type="ARBA" id="ARBA00023224"/>
    </source>
</evidence>
<dbReference type="Gene3D" id="1.20.1070.10">
    <property type="entry name" value="Rhodopsin 7-helix transmembrane proteins"/>
    <property type="match status" value="1"/>
</dbReference>
<dbReference type="PROSITE" id="PS50262">
    <property type="entry name" value="G_PROTEIN_RECEP_F1_2"/>
    <property type="match status" value="1"/>
</dbReference>
<sequence>MATRDLVIGVLFLSQTTFGIWGNCSLCYHYIFCYFTGCRVRSTGLILRHLTVANSLVITFKGVPQTMEAFGLKIFLNDFGCKLVLYVLRVGRGVSLGTTCLLSVVQAFTISPRNSRWAELKVQVLKCTGPCIILCWILYMLVNIIFPLYVTSKWKNKTITKEKDLGYCYGMWTNKSTQSLLAAVLTAPDVVCLGLMLWASISMVFTLYRHKQRVQYIHRNNISPRSSPETRAMQSTLVLVSTFISFYTLSSIFSVCLALSDHPSWWLLNITAMFALCFPSVSPCLLIHEPRGLRLFSACCRRNTHFPKLFR</sequence>
<dbReference type="CDD" id="cd13949">
    <property type="entry name" value="7tm_V1R_pheromone"/>
    <property type="match status" value="1"/>
</dbReference>
<keyword evidence="4 11" id="KW-0589">Pheromone response</keyword>
<evidence type="ECO:0000256" key="11">
    <source>
        <dbReference type="RuleBase" id="RU364061"/>
    </source>
</evidence>
<reference evidence="14" key="1">
    <citation type="submission" date="2025-08" db="UniProtKB">
        <authorList>
            <consortium name="RefSeq"/>
        </authorList>
    </citation>
    <scope>IDENTIFICATION</scope>
</reference>
<keyword evidence="10 11" id="KW-0807">Transducer</keyword>
<keyword evidence="6 11" id="KW-1133">Transmembrane helix</keyword>
<feature type="transmembrane region" description="Helical" evidence="11">
    <location>
        <begin position="6"/>
        <end position="33"/>
    </location>
</feature>
<feature type="domain" description="G-protein coupled receptors family 1 profile" evidence="12">
    <location>
        <begin position="22"/>
        <end position="286"/>
    </location>
</feature>
<organism evidence="13 14">
    <name type="scientific">Ceratotherium simum simum</name>
    <name type="common">Southern white rhinoceros</name>
    <dbReference type="NCBI Taxonomy" id="73337"/>
    <lineage>
        <taxon>Eukaryota</taxon>
        <taxon>Metazoa</taxon>
        <taxon>Chordata</taxon>
        <taxon>Craniata</taxon>
        <taxon>Vertebrata</taxon>
        <taxon>Euteleostomi</taxon>
        <taxon>Mammalia</taxon>
        <taxon>Eutheria</taxon>
        <taxon>Laurasiatheria</taxon>
        <taxon>Perissodactyla</taxon>
        <taxon>Rhinocerotidae</taxon>
        <taxon>Ceratotherium</taxon>
    </lineage>
</organism>
<evidence type="ECO:0000313" key="14">
    <source>
        <dbReference type="RefSeq" id="XP_004439222.1"/>
    </source>
</evidence>
<name>A0ABM0I318_CERSS</name>
<keyword evidence="5 11" id="KW-0812">Transmembrane</keyword>
<feature type="transmembrane region" description="Helical" evidence="11">
    <location>
        <begin position="83"/>
        <end position="110"/>
    </location>
</feature>
<gene>
    <name evidence="14" type="primary">LOC101401697</name>
</gene>
<keyword evidence="8 11" id="KW-0472">Membrane</keyword>
<evidence type="ECO:0000256" key="7">
    <source>
        <dbReference type="ARBA" id="ARBA00023040"/>
    </source>
</evidence>
<comment type="subcellular location">
    <subcellularLocation>
        <location evidence="1 11">Cell membrane</location>
        <topology evidence="1 11">Multi-pass membrane protein</topology>
    </subcellularLocation>
</comment>